<feature type="non-terminal residue" evidence="1">
    <location>
        <position position="1"/>
    </location>
</feature>
<comment type="caution">
    <text evidence="1">The sequence shown here is derived from an EMBL/GenBank/DDBJ whole genome shotgun (WGS) entry which is preliminary data.</text>
</comment>
<name>A0A9N9P0J0_9GLOM</name>
<dbReference type="EMBL" id="CAJVPZ010061134">
    <property type="protein sequence ID" value="CAG8790865.1"/>
    <property type="molecule type" value="Genomic_DNA"/>
</dbReference>
<proteinExistence type="predicted"/>
<feature type="non-terminal residue" evidence="1">
    <location>
        <position position="133"/>
    </location>
</feature>
<evidence type="ECO:0000313" key="1">
    <source>
        <dbReference type="EMBL" id="CAG8790865.1"/>
    </source>
</evidence>
<keyword evidence="2" id="KW-1185">Reference proteome</keyword>
<accession>A0A9N9P0J0</accession>
<evidence type="ECO:0000313" key="2">
    <source>
        <dbReference type="Proteomes" id="UP000789396"/>
    </source>
</evidence>
<protein>
    <submittedName>
        <fullName evidence="1">9355_t:CDS:1</fullName>
    </submittedName>
</protein>
<dbReference type="Proteomes" id="UP000789396">
    <property type="component" value="Unassembled WGS sequence"/>
</dbReference>
<reference evidence="1" key="1">
    <citation type="submission" date="2021-06" db="EMBL/GenBank/DDBJ databases">
        <authorList>
            <person name="Kallberg Y."/>
            <person name="Tangrot J."/>
            <person name="Rosling A."/>
        </authorList>
    </citation>
    <scope>NUCLEOTIDE SEQUENCE</scope>
    <source>
        <strain evidence="1">IN212</strain>
    </source>
</reference>
<dbReference type="AlphaFoldDB" id="A0A9N9P0J0"/>
<gene>
    <name evidence="1" type="ORF">RFULGI_LOCUS16735</name>
</gene>
<organism evidence="1 2">
    <name type="scientific">Racocetra fulgida</name>
    <dbReference type="NCBI Taxonomy" id="60492"/>
    <lineage>
        <taxon>Eukaryota</taxon>
        <taxon>Fungi</taxon>
        <taxon>Fungi incertae sedis</taxon>
        <taxon>Mucoromycota</taxon>
        <taxon>Glomeromycotina</taxon>
        <taxon>Glomeromycetes</taxon>
        <taxon>Diversisporales</taxon>
        <taxon>Gigasporaceae</taxon>
        <taxon>Racocetra</taxon>
    </lineage>
</organism>
<sequence>SEVPNPSILEISDLPKLVDFLYIQSEVLNPSVPKMSNPPETVNSLHKYKTEPGQAQKFLEYDDEAGFNLIWFFENLDKGTFNEHKDSWVLIYNQEVKRYGPEYTEKELNDLEHEMPGAIYLPIDKKRREDLVK</sequence>
<dbReference type="OrthoDB" id="2328224at2759"/>